<dbReference type="Gene3D" id="3.40.710.10">
    <property type="entry name" value="DD-peptidase/beta-lactamase superfamily"/>
    <property type="match status" value="1"/>
</dbReference>
<dbReference type="PANTHER" id="PTHR43283:SF3">
    <property type="entry name" value="BETA-LACTAMASE FAMILY PROTEIN (AFU_ORTHOLOGUE AFUA_5G07500)"/>
    <property type="match status" value="1"/>
</dbReference>
<dbReference type="InterPro" id="IPR050789">
    <property type="entry name" value="Diverse_Enzym_Activities"/>
</dbReference>
<dbReference type="OrthoDB" id="9770183at2"/>
<gene>
    <name evidence="2" type="ORF">EIM92_11130</name>
</gene>
<reference evidence="2 3" key="1">
    <citation type="submission" date="2018-11" db="EMBL/GenBank/DDBJ databases">
        <title>Genome sequencing of Paenibacillus lentus DSM25539(T).</title>
        <authorList>
            <person name="Kook J.-K."/>
            <person name="Park S.-N."/>
            <person name="Lim Y.K."/>
        </authorList>
    </citation>
    <scope>NUCLEOTIDE SEQUENCE [LARGE SCALE GENOMIC DNA]</scope>
    <source>
        <strain evidence="2 3">DSM 25539</strain>
    </source>
</reference>
<sequence length="383" mass="42576">MGKFQHLDALLTDFTKTNLAGCACAVARNGEILYEGYHGFASLNKEIPVSSDTLFRLFSMTKVVVCTAALMLFERGRFLLNEPLHEYIPEYKDMQVVKIKPNGDTQIEGARNPILIKDAFCMTTGIPYPFGESESARQLRDLHQRLKDEHGKYSLLTEVKAVAQVPLAFEPGTQWLYGYSHDLVGALIEVISGKPLGQFLQEELFEPLEMTSTGYRFHGDLEARMAACYTRTDSGNLEEIPGPLDEHHQADSLYEGGGVGLYSTVRDYLAFTQMLANGGTWKGEQIIGRKTIDLMRTNHLNETQLADFKNDGYGYGLGVRTMMDPAAGHSNSSLGEFGWTGAAGTWASVDPSEGFSVVYMHQLFPNMEEYHHPRVRAAAYGCL</sequence>
<dbReference type="InterPro" id="IPR012338">
    <property type="entry name" value="Beta-lactam/transpept-like"/>
</dbReference>
<keyword evidence="3" id="KW-1185">Reference proteome</keyword>
<dbReference type="Proteomes" id="UP000273145">
    <property type="component" value="Chromosome"/>
</dbReference>
<dbReference type="SUPFAM" id="SSF56601">
    <property type="entry name" value="beta-lactamase/transpeptidase-like"/>
    <property type="match status" value="1"/>
</dbReference>
<evidence type="ECO:0000313" key="2">
    <source>
        <dbReference type="EMBL" id="AZK46634.1"/>
    </source>
</evidence>
<keyword evidence="2" id="KW-0378">Hydrolase</keyword>
<proteinExistence type="predicted"/>
<name>A0A3Q8SB16_9BACL</name>
<evidence type="ECO:0000313" key="3">
    <source>
        <dbReference type="Proteomes" id="UP000273145"/>
    </source>
</evidence>
<evidence type="ECO:0000259" key="1">
    <source>
        <dbReference type="Pfam" id="PF00144"/>
    </source>
</evidence>
<dbReference type="PANTHER" id="PTHR43283">
    <property type="entry name" value="BETA-LACTAMASE-RELATED"/>
    <property type="match status" value="1"/>
</dbReference>
<protein>
    <submittedName>
        <fullName evidence="2">Class A beta-lactamase-related serine hydrolase</fullName>
    </submittedName>
</protein>
<organism evidence="2 3">
    <name type="scientific">Paenibacillus lentus</name>
    <dbReference type="NCBI Taxonomy" id="1338368"/>
    <lineage>
        <taxon>Bacteria</taxon>
        <taxon>Bacillati</taxon>
        <taxon>Bacillota</taxon>
        <taxon>Bacilli</taxon>
        <taxon>Bacillales</taxon>
        <taxon>Paenibacillaceae</taxon>
        <taxon>Paenibacillus</taxon>
    </lineage>
</organism>
<dbReference type="Pfam" id="PF00144">
    <property type="entry name" value="Beta-lactamase"/>
    <property type="match status" value="1"/>
</dbReference>
<dbReference type="RefSeq" id="WP_125082686.1">
    <property type="nucleotide sequence ID" value="NZ_CP034248.1"/>
</dbReference>
<dbReference type="AlphaFoldDB" id="A0A3Q8SB16"/>
<dbReference type="KEGG" id="plen:EIM92_11130"/>
<dbReference type="GO" id="GO:0016787">
    <property type="term" value="F:hydrolase activity"/>
    <property type="evidence" value="ECO:0007669"/>
    <property type="project" value="UniProtKB-KW"/>
</dbReference>
<dbReference type="InterPro" id="IPR001466">
    <property type="entry name" value="Beta-lactam-related"/>
</dbReference>
<dbReference type="EMBL" id="CP034248">
    <property type="protein sequence ID" value="AZK46634.1"/>
    <property type="molecule type" value="Genomic_DNA"/>
</dbReference>
<feature type="domain" description="Beta-lactamase-related" evidence="1">
    <location>
        <begin position="8"/>
        <end position="374"/>
    </location>
</feature>
<accession>A0A3Q8SB16</accession>